<evidence type="ECO:0000256" key="3">
    <source>
        <dbReference type="ARBA" id="ARBA00022692"/>
    </source>
</evidence>
<evidence type="ECO:0000256" key="5">
    <source>
        <dbReference type="ARBA" id="ARBA00023136"/>
    </source>
</evidence>
<keyword evidence="5 7" id="KW-0472">Membrane</keyword>
<accession>A0ABN7S0S8</accession>
<feature type="transmembrane region" description="Helical" evidence="7">
    <location>
        <begin position="559"/>
        <end position="581"/>
    </location>
</feature>
<evidence type="ECO:0000313" key="9">
    <source>
        <dbReference type="Proteomes" id="UP001158576"/>
    </source>
</evidence>
<evidence type="ECO:0000256" key="4">
    <source>
        <dbReference type="ARBA" id="ARBA00022989"/>
    </source>
</evidence>
<dbReference type="PROSITE" id="PS00456">
    <property type="entry name" value="NA_SOLUT_SYMP_1"/>
    <property type="match status" value="1"/>
</dbReference>
<organism evidence="8 9">
    <name type="scientific">Oikopleura dioica</name>
    <name type="common">Tunicate</name>
    <dbReference type="NCBI Taxonomy" id="34765"/>
    <lineage>
        <taxon>Eukaryota</taxon>
        <taxon>Metazoa</taxon>
        <taxon>Chordata</taxon>
        <taxon>Tunicata</taxon>
        <taxon>Appendicularia</taxon>
        <taxon>Copelata</taxon>
        <taxon>Oikopleuridae</taxon>
        <taxon>Oikopleura</taxon>
    </lineage>
</organism>
<feature type="transmembrane region" description="Helical" evidence="7">
    <location>
        <begin position="227"/>
        <end position="251"/>
    </location>
</feature>
<dbReference type="PANTHER" id="PTHR11819">
    <property type="entry name" value="SOLUTE CARRIER FAMILY 5"/>
    <property type="match status" value="1"/>
</dbReference>
<evidence type="ECO:0000313" key="8">
    <source>
        <dbReference type="EMBL" id="CAG5090470.1"/>
    </source>
</evidence>
<comment type="subcellular location">
    <subcellularLocation>
        <location evidence="1">Membrane</location>
        <topology evidence="1">Multi-pass membrane protein</topology>
    </subcellularLocation>
</comment>
<evidence type="ECO:0000256" key="1">
    <source>
        <dbReference type="ARBA" id="ARBA00004141"/>
    </source>
</evidence>
<gene>
    <name evidence="8" type="ORF">OKIOD_LOCUS4173</name>
</gene>
<reference evidence="8 9" key="1">
    <citation type="submission" date="2021-04" db="EMBL/GenBank/DDBJ databases">
        <authorList>
            <person name="Bliznina A."/>
        </authorList>
    </citation>
    <scope>NUCLEOTIDE SEQUENCE [LARGE SCALE GENOMIC DNA]</scope>
</reference>
<dbReference type="Gene3D" id="1.20.1730.10">
    <property type="entry name" value="Sodium/glucose cotransporter"/>
    <property type="match status" value="1"/>
</dbReference>
<evidence type="ECO:0000256" key="2">
    <source>
        <dbReference type="ARBA" id="ARBA00006434"/>
    </source>
</evidence>
<dbReference type="Pfam" id="PF00474">
    <property type="entry name" value="SSF"/>
    <property type="match status" value="1"/>
</dbReference>
<sequence>MSCDSRNPTIQEYCNFRLRNIPYGSDVKPQSCYDRPVDDAGNARLVLEWGDWLVIGVYFVIVLGAGLGISLIGKKKASSSAATDFLLAGRSMWFLPVAFSLYSSNIGSSSFIGLAGSGAAAGIAVGVFEWNAMICLLMLGWLFVPVYLASGIKTMPEFLQRRFPGERIQLYLAVLSLFIYIFTKISADLFSGSLFISLAIPSLNLYVAIIILLAITAAYSVAGGLKAVIYVEALQTVIMVIGSVIMAVYAFNEIGSENESAWDSLWAKYNCSIPSDYLSPLETQNGDACGAVRDDFDHVLRAPDADLPWPGAIFGLTVIATWYWCTDQVLVQRCLAAKNLSHVKLGCVIAGLIKVTPVFLMVFPGMISRILFTDEVACVDPDNCKSYCNSNIGCSNIAYPTLILRLLPAGLRGMLMAVMLAALMSSLTSTFNSGATLFTLDIYAKIRKNASQAELLIISRLTMLALCGISILWLPIVQNSSDGQLFDYIQAITSYLGPPVVTIFVLGIFWPRCNEPGAFWGLLCGLIIGLTKMLLEFTQPTGLCGDTLPNPLVLSKMHYLHFAILLAFLTVIIAVVVSLLTPPLDPRYLPRMTYWTRFSNKRRKSISDLKPKEEISQAEVPKWLKCLVRENKTSSEEISIAEEQPNEEHDVEVDPCEILKEEKSWNIAANVAAVFLAVSCVFLHAYFA</sequence>
<dbReference type="PANTHER" id="PTHR11819:SF195">
    <property type="entry name" value="SODIUM_GLUCOSE COTRANSPORTER 4"/>
    <property type="match status" value="1"/>
</dbReference>
<feature type="transmembrane region" description="Helical" evidence="7">
    <location>
        <begin position="193"/>
        <end position="215"/>
    </location>
</feature>
<name>A0ABN7S0S8_OIKDI</name>
<protein>
    <submittedName>
        <fullName evidence="8">Oidioi.mRNA.OKI2018_I69.PAR.g12615.t1.cds</fullName>
    </submittedName>
</protein>
<feature type="transmembrane region" description="Helical" evidence="7">
    <location>
        <begin position="488"/>
        <end position="510"/>
    </location>
</feature>
<evidence type="ECO:0000256" key="6">
    <source>
        <dbReference type="RuleBase" id="RU362091"/>
    </source>
</evidence>
<feature type="transmembrane region" description="Helical" evidence="7">
    <location>
        <begin position="667"/>
        <end position="687"/>
    </location>
</feature>
<keyword evidence="3 7" id="KW-0812">Transmembrane</keyword>
<feature type="transmembrane region" description="Helical" evidence="7">
    <location>
        <begin position="52"/>
        <end position="72"/>
    </location>
</feature>
<proteinExistence type="inferred from homology"/>
<dbReference type="NCBIfam" id="TIGR00813">
    <property type="entry name" value="sss"/>
    <property type="match status" value="1"/>
</dbReference>
<feature type="transmembrane region" description="Helical" evidence="7">
    <location>
        <begin position="414"/>
        <end position="443"/>
    </location>
</feature>
<keyword evidence="9" id="KW-1185">Reference proteome</keyword>
<dbReference type="Proteomes" id="UP001158576">
    <property type="component" value="Chromosome PAR"/>
</dbReference>
<dbReference type="InterPro" id="IPR018212">
    <property type="entry name" value="Na/solute_symporter_CS"/>
</dbReference>
<dbReference type="PROSITE" id="PS50283">
    <property type="entry name" value="NA_SOLUT_SYMP_3"/>
    <property type="match status" value="1"/>
</dbReference>
<feature type="transmembrane region" description="Helical" evidence="7">
    <location>
        <begin position="170"/>
        <end position="187"/>
    </location>
</feature>
<feature type="transmembrane region" description="Helical" evidence="7">
    <location>
        <begin position="345"/>
        <end position="367"/>
    </location>
</feature>
<feature type="transmembrane region" description="Helical" evidence="7">
    <location>
        <begin position="517"/>
        <end position="535"/>
    </location>
</feature>
<dbReference type="EMBL" id="OU015568">
    <property type="protein sequence ID" value="CAG5090470.1"/>
    <property type="molecule type" value="Genomic_DNA"/>
</dbReference>
<feature type="transmembrane region" description="Helical" evidence="7">
    <location>
        <begin position="307"/>
        <end position="325"/>
    </location>
</feature>
<feature type="transmembrane region" description="Helical" evidence="7">
    <location>
        <begin position="455"/>
        <end position="476"/>
    </location>
</feature>
<dbReference type="InterPro" id="IPR001734">
    <property type="entry name" value="Na/solute_symporter"/>
</dbReference>
<keyword evidence="4 7" id="KW-1133">Transmembrane helix</keyword>
<evidence type="ECO:0000256" key="7">
    <source>
        <dbReference type="SAM" id="Phobius"/>
    </source>
</evidence>
<feature type="transmembrane region" description="Helical" evidence="7">
    <location>
        <begin position="130"/>
        <end position="149"/>
    </location>
</feature>
<comment type="similarity">
    <text evidence="2 6">Belongs to the sodium:solute symporter (SSF) (TC 2.A.21) family.</text>
</comment>
<feature type="transmembrane region" description="Helical" evidence="7">
    <location>
        <begin position="93"/>
        <end position="124"/>
    </location>
</feature>
<dbReference type="InterPro" id="IPR038377">
    <property type="entry name" value="Na/Glc_symporter_sf"/>
</dbReference>